<keyword evidence="1" id="KW-0092">Biotin</keyword>
<dbReference type="Pfam" id="PF00364">
    <property type="entry name" value="Biotin_lipoyl"/>
    <property type="match status" value="1"/>
</dbReference>
<dbReference type="EMBL" id="PUEC01000016">
    <property type="protein sequence ID" value="PWB02028.1"/>
    <property type="molecule type" value="Genomic_DNA"/>
</dbReference>
<organism evidence="3 4">
    <name type="scientific">Duncaniella muris</name>
    <dbReference type="NCBI Taxonomy" id="2094150"/>
    <lineage>
        <taxon>Bacteria</taxon>
        <taxon>Pseudomonadati</taxon>
        <taxon>Bacteroidota</taxon>
        <taxon>Bacteroidia</taxon>
        <taxon>Bacteroidales</taxon>
        <taxon>Muribaculaceae</taxon>
        <taxon>Duncaniella</taxon>
    </lineage>
</organism>
<dbReference type="RefSeq" id="WP_107032408.1">
    <property type="nucleotide sequence ID" value="NZ_CAJSYL010000018.1"/>
</dbReference>
<dbReference type="InterPro" id="IPR011053">
    <property type="entry name" value="Single_hybrid_motif"/>
</dbReference>
<dbReference type="InterPro" id="IPR050709">
    <property type="entry name" value="Biotin_Carboxyl_Carrier/Decarb"/>
</dbReference>
<dbReference type="PANTHER" id="PTHR45266">
    <property type="entry name" value="OXALOACETATE DECARBOXYLASE ALPHA CHAIN"/>
    <property type="match status" value="1"/>
</dbReference>
<evidence type="ECO:0000313" key="3">
    <source>
        <dbReference type="EMBL" id="PWB02028.1"/>
    </source>
</evidence>
<evidence type="ECO:0000259" key="2">
    <source>
        <dbReference type="PROSITE" id="PS50968"/>
    </source>
</evidence>
<dbReference type="FunFam" id="2.40.50.100:FF:000003">
    <property type="entry name" value="Acetyl-CoA carboxylase biotin carboxyl carrier protein"/>
    <property type="match status" value="1"/>
</dbReference>
<dbReference type="PANTHER" id="PTHR45266:SF3">
    <property type="entry name" value="OXALOACETATE DECARBOXYLASE ALPHA CHAIN"/>
    <property type="match status" value="1"/>
</dbReference>
<feature type="domain" description="Lipoyl-binding" evidence="2">
    <location>
        <begin position="66"/>
        <end position="144"/>
    </location>
</feature>
<proteinExistence type="predicted"/>
<dbReference type="InterPro" id="IPR000089">
    <property type="entry name" value="Biotin_lipoyl"/>
</dbReference>
<dbReference type="Gene3D" id="2.40.50.100">
    <property type="match status" value="1"/>
</dbReference>
<accession>A0A2V1IMV1</accession>
<dbReference type="CDD" id="cd06850">
    <property type="entry name" value="biotinyl_domain"/>
    <property type="match status" value="1"/>
</dbReference>
<evidence type="ECO:0000256" key="1">
    <source>
        <dbReference type="ARBA" id="ARBA00023267"/>
    </source>
</evidence>
<protein>
    <submittedName>
        <fullName evidence="3">Acetyl-CoA carboxylase biotin carboxyl carrier protein subunit</fullName>
    </submittedName>
</protein>
<dbReference type="PROSITE" id="PS50968">
    <property type="entry name" value="BIOTINYL_LIPOYL"/>
    <property type="match status" value="1"/>
</dbReference>
<gene>
    <name evidence="3" type="ORF">C5O23_07925</name>
</gene>
<name>A0A2V1IMV1_9BACT</name>
<dbReference type="GeneID" id="82526271"/>
<comment type="caution">
    <text evidence="3">The sequence shown here is derived from an EMBL/GenBank/DDBJ whole genome shotgun (WGS) entry which is preliminary data.</text>
</comment>
<evidence type="ECO:0000313" key="4">
    <source>
        <dbReference type="Proteomes" id="UP000244905"/>
    </source>
</evidence>
<keyword evidence="4" id="KW-1185">Reference proteome</keyword>
<dbReference type="Proteomes" id="UP000244905">
    <property type="component" value="Unassembled WGS sequence"/>
</dbReference>
<dbReference type="SUPFAM" id="SSF51230">
    <property type="entry name" value="Single hybrid motif"/>
    <property type="match status" value="1"/>
</dbReference>
<sequence>MKEYKYRINGNPYTVKVGDIDNNIAKVEVNGVPYKVELEKTEKPVTIVTAPRPSAAPRTESGAKVIAKPKAAAAGYSVEAPLPGVVVSVNVKVGDVVKASDTVVVLEAMKMENAIHAGQDGTVASIAVSAGDSVLQGAALITLE</sequence>
<dbReference type="AlphaFoldDB" id="A0A2V1IMV1"/>
<reference evidence="4" key="1">
    <citation type="submission" date="2018-02" db="EMBL/GenBank/DDBJ databases">
        <authorList>
            <person name="Clavel T."/>
            <person name="Strowig T."/>
        </authorList>
    </citation>
    <scope>NUCLEOTIDE SEQUENCE [LARGE SCALE GENOMIC DNA]</scope>
    <source>
        <strain evidence="4">DSM 103720</strain>
    </source>
</reference>